<evidence type="ECO:0000313" key="10">
    <source>
        <dbReference type="Proteomes" id="UP000054359"/>
    </source>
</evidence>
<keyword evidence="10" id="KW-1185">Reference proteome</keyword>
<sequence length="396" mass="46220">MAKTAENVSEFLTQLWHKLTPLWDEERKYLLELKEEECKEIGIPFDGKLNVWDLRYYITKVEEKKYVVNQSKLREYFPLSVVTQGLLDIYQELLGLKFRKIEDAKAWNEDVQLFSVEDSSDEKLLGYFFLDLFPRMGKYGHAAIFELQPSCLLPDETRQIAVCAMVANFSKPQLDKPSLLDHNEVVTFFHEFGHVMHHICSQTDFAHFSGTNVERDFVEAPSQMLENWCWEREPLKRMSQHFLNKSELPEDSINALLKSRLANTGYHNLRQIVLAMFDYKIHTNPEADTKQMYSDVQREVLGIEPSEGTHFACHFGHLAGGYDAQYYSYLWSEVYSLDMFYSRFKDGKVMNSEVGREYREKILKPGGSKDAYDMIVDFLGREPTQDAFLINKGLKI</sequence>
<dbReference type="InterPro" id="IPR001567">
    <property type="entry name" value="Pept_M3A_M3B_dom"/>
</dbReference>
<comment type="similarity">
    <text evidence="1 7">Belongs to the peptidase M3 family.</text>
</comment>
<dbReference type="GO" id="GO:0004222">
    <property type="term" value="F:metalloendopeptidase activity"/>
    <property type="evidence" value="ECO:0007669"/>
    <property type="project" value="InterPro"/>
</dbReference>
<keyword evidence="3 7" id="KW-0479">Metal-binding</keyword>
<dbReference type="Gene3D" id="1.10.1370.40">
    <property type="match status" value="2"/>
</dbReference>
<evidence type="ECO:0000256" key="2">
    <source>
        <dbReference type="ARBA" id="ARBA00022670"/>
    </source>
</evidence>
<accession>A0A087UYM7</accession>
<dbReference type="STRING" id="407821.A0A087UYM7"/>
<dbReference type="FunFam" id="3.40.390.10:FF:000006">
    <property type="entry name" value="Thimet oligopeptidase 1"/>
    <property type="match status" value="1"/>
</dbReference>
<dbReference type="CDD" id="cd06455">
    <property type="entry name" value="M3A_TOP"/>
    <property type="match status" value="1"/>
</dbReference>
<dbReference type="MEROPS" id="M03.001"/>
<feature type="domain" description="Peptidase M3A/M3B catalytic" evidence="8">
    <location>
        <begin position="1"/>
        <end position="392"/>
    </location>
</feature>
<dbReference type="GO" id="GO:0046872">
    <property type="term" value="F:metal ion binding"/>
    <property type="evidence" value="ECO:0007669"/>
    <property type="project" value="UniProtKB-UniRule"/>
</dbReference>
<dbReference type="AlphaFoldDB" id="A0A087UYM7"/>
<organism evidence="9 10">
    <name type="scientific">Stegodyphus mimosarum</name>
    <name type="common">African social velvet spider</name>
    <dbReference type="NCBI Taxonomy" id="407821"/>
    <lineage>
        <taxon>Eukaryota</taxon>
        <taxon>Metazoa</taxon>
        <taxon>Ecdysozoa</taxon>
        <taxon>Arthropoda</taxon>
        <taxon>Chelicerata</taxon>
        <taxon>Arachnida</taxon>
        <taxon>Araneae</taxon>
        <taxon>Araneomorphae</taxon>
        <taxon>Entelegynae</taxon>
        <taxon>Eresoidea</taxon>
        <taxon>Eresidae</taxon>
        <taxon>Stegodyphus</taxon>
    </lineage>
</organism>
<dbReference type="InterPro" id="IPR045090">
    <property type="entry name" value="Pept_M3A_M3B"/>
</dbReference>
<reference evidence="9 10" key="1">
    <citation type="submission" date="2013-11" db="EMBL/GenBank/DDBJ databases">
        <title>Genome sequencing of Stegodyphus mimosarum.</title>
        <authorList>
            <person name="Bechsgaard J."/>
        </authorList>
    </citation>
    <scope>NUCLEOTIDE SEQUENCE [LARGE SCALE GENOMIC DNA]</scope>
</reference>
<keyword evidence="6 7" id="KW-0482">Metalloprotease</keyword>
<evidence type="ECO:0000256" key="7">
    <source>
        <dbReference type="RuleBase" id="RU003435"/>
    </source>
</evidence>
<evidence type="ECO:0000256" key="4">
    <source>
        <dbReference type="ARBA" id="ARBA00022801"/>
    </source>
</evidence>
<evidence type="ECO:0000313" key="9">
    <source>
        <dbReference type="EMBL" id="KFM82466.1"/>
    </source>
</evidence>
<protein>
    <submittedName>
        <fullName evidence="9">Thimet oligopeptidase</fullName>
    </submittedName>
</protein>
<dbReference type="GO" id="GO:0005758">
    <property type="term" value="C:mitochondrial intermembrane space"/>
    <property type="evidence" value="ECO:0007669"/>
    <property type="project" value="TreeGrafter"/>
</dbReference>
<keyword evidence="4 7" id="KW-0378">Hydrolase</keyword>
<dbReference type="GO" id="GO:0006518">
    <property type="term" value="P:peptide metabolic process"/>
    <property type="evidence" value="ECO:0007669"/>
    <property type="project" value="TreeGrafter"/>
</dbReference>
<dbReference type="Pfam" id="PF01432">
    <property type="entry name" value="Peptidase_M3"/>
    <property type="match status" value="1"/>
</dbReference>
<keyword evidence="2 7" id="KW-0645">Protease</keyword>
<dbReference type="OrthoDB" id="534666at2759"/>
<evidence type="ECO:0000256" key="3">
    <source>
        <dbReference type="ARBA" id="ARBA00022723"/>
    </source>
</evidence>
<evidence type="ECO:0000259" key="8">
    <source>
        <dbReference type="Pfam" id="PF01432"/>
    </source>
</evidence>
<dbReference type="PANTHER" id="PTHR11804:SF84">
    <property type="entry name" value="SACCHAROLYSIN"/>
    <property type="match status" value="1"/>
</dbReference>
<comment type="cofactor">
    <cofactor evidence="7">
        <name>Zn(2+)</name>
        <dbReference type="ChEBI" id="CHEBI:29105"/>
    </cofactor>
    <text evidence="7">Binds 1 zinc ion.</text>
</comment>
<keyword evidence="5 7" id="KW-0862">Zinc</keyword>
<proteinExistence type="inferred from homology"/>
<dbReference type="PANTHER" id="PTHR11804">
    <property type="entry name" value="PROTEASE M3 THIMET OLIGOPEPTIDASE-RELATED"/>
    <property type="match status" value="1"/>
</dbReference>
<dbReference type="Proteomes" id="UP000054359">
    <property type="component" value="Unassembled WGS sequence"/>
</dbReference>
<evidence type="ECO:0000256" key="6">
    <source>
        <dbReference type="ARBA" id="ARBA00023049"/>
    </source>
</evidence>
<dbReference type="EMBL" id="KK122311">
    <property type="protein sequence ID" value="KFM82466.1"/>
    <property type="molecule type" value="Genomic_DNA"/>
</dbReference>
<name>A0A087UYM7_STEMI</name>
<feature type="non-terminal residue" evidence="9">
    <location>
        <position position="396"/>
    </location>
</feature>
<dbReference type="SUPFAM" id="SSF55486">
    <property type="entry name" value="Metalloproteases ('zincins'), catalytic domain"/>
    <property type="match status" value="1"/>
</dbReference>
<dbReference type="OMA" id="WCHILLE"/>
<evidence type="ECO:0000256" key="5">
    <source>
        <dbReference type="ARBA" id="ARBA00022833"/>
    </source>
</evidence>
<dbReference type="GO" id="GO:0006508">
    <property type="term" value="P:proteolysis"/>
    <property type="evidence" value="ECO:0007669"/>
    <property type="project" value="UniProtKB-KW"/>
</dbReference>
<evidence type="ECO:0000256" key="1">
    <source>
        <dbReference type="ARBA" id="ARBA00006040"/>
    </source>
</evidence>
<gene>
    <name evidence="9" type="ORF">X975_06411</name>
</gene>